<proteinExistence type="inferred from homology"/>
<keyword evidence="7 8" id="KW-0472">Membrane</keyword>
<feature type="domain" description="ABC transmembrane type-1" evidence="10">
    <location>
        <begin position="61"/>
        <end position="249"/>
    </location>
</feature>
<keyword evidence="5 8" id="KW-0812">Transmembrane</keyword>
<evidence type="ECO:0000256" key="1">
    <source>
        <dbReference type="ARBA" id="ARBA00004429"/>
    </source>
</evidence>
<keyword evidence="4" id="KW-0997">Cell inner membrane</keyword>
<comment type="caution">
    <text evidence="11">The sequence shown here is derived from an EMBL/GenBank/DDBJ whole genome shotgun (WGS) entry which is preliminary data.</text>
</comment>
<evidence type="ECO:0000256" key="3">
    <source>
        <dbReference type="ARBA" id="ARBA00022475"/>
    </source>
</evidence>
<dbReference type="CDD" id="cd06261">
    <property type="entry name" value="TM_PBP2"/>
    <property type="match status" value="1"/>
</dbReference>
<evidence type="ECO:0000256" key="2">
    <source>
        <dbReference type="ARBA" id="ARBA00022448"/>
    </source>
</evidence>
<dbReference type="RefSeq" id="WP_194697506.1">
    <property type="nucleotide sequence ID" value="NZ_JADKPO010000024.1"/>
</dbReference>
<dbReference type="PANTHER" id="PTHR43357">
    <property type="entry name" value="INNER MEMBRANE ABC TRANSPORTER PERMEASE PROTEIN YDCV"/>
    <property type="match status" value="1"/>
</dbReference>
<dbReference type="GO" id="GO:0005886">
    <property type="term" value="C:plasma membrane"/>
    <property type="evidence" value="ECO:0007669"/>
    <property type="project" value="UniProtKB-SubCell"/>
</dbReference>
<evidence type="ECO:0000256" key="9">
    <source>
        <dbReference type="SAM" id="SignalP"/>
    </source>
</evidence>
<keyword evidence="2 8" id="KW-0813">Transport</keyword>
<dbReference type="PROSITE" id="PS50928">
    <property type="entry name" value="ABC_TM1"/>
    <property type="match status" value="1"/>
</dbReference>
<gene>
    <name evidence="11" type="ORF">ISU10_16430</name>
</gene>
<evidence type="ECO:0000313" key="11">
    <source>
        <dbReference type="EMBL" id="MBF4769356.1"/>
    </source>
</evidence>
<feature type="transmembrane region" description="Helical" evidence="8">
    <location>
        <begin position="96"/>
        <end position="120"/>
    </location>
</feature>
<dbReference type="InterPro" id="IPR035906">
    <property type="entry name" value="MetI-like_sf"/>
</dbReference>
<dbReference type="SUPFAM" id="SSF161098">
    <property type="entry name" value="MetI-like"/>
    <property type="match status" value="1"/>
</dbReference>
<keyword evidence="12" id="KW-1185">Reference proteome</keyword>
<keyword evidence="9" id="KW-0732">Signal</keyword>
<dbReference type="GO" id="GO:0055085">
    <property type="term" value="P:transmembrane transport"/>
    <property type="evidence" value="ECO:0007669"/>
    <property type="project" value="InterPro"/>
</dbReference>
<dbReference type="AlphaFoldDB" id="A0A930VR53"/>
<reference evidence="11" key="1">
    <citation type="submission" date="2020-11" db="EMBL/GenBank/DDBJ databases">
        <title>Nocardioides cynanchi sp. nov., isolated from soil of rhizosphere of Cynanchum wilfordii.</title>
        <authorList>
            <person name="Lee J.-S."/>
            <person name="Suh M.K."/>
            <person name="Kim J.-S."/>
        </authorList>
    </citation>
    <scope>NUCLEOTIDE SEQUENCE</scope>
    <source>
        <strain evidence="11">KCTC 19276</strain>
    </source>
</reference>
<dbReference type="Pfam" id="PF00528">
    <property type="entry name" value="BPD_transp_1"/>
    <property type="match status" value="1"/>
</dbReference>
<dbReference type="PANTHER" id="PTHR43357:SF4">
    <property type="entry name" value="INNER MEMBRANE ABC TRANSPORTER PERMEASE PROTEIN YDCV"/>
    <property type="match status" value="1"/>
</dbReference>
<evidence type="ECO:0000259" key="10">
    <source>
        <dbReference type="PROSITE" id="PS50928"/>
    </source>
</evidence>
<feature type="chain" id="PRO_5037851434" evidence="9">
    <location>
        <begin position="27"/>
        <end position="261"/>
    </location>
</feature>
<feature type="transmembrane region" description="Helical" evidence="8">
    <location>
        <begin position="232"/>
        <end position="252"/>
    </location>
</feature>
<dbReference type="EMBL" id="JADKPO010000024">
    <property type="protein sequence ID" value="MBF4769356.1"/>
    <property type="molecule type" value="Genomic_DNA"/>
</dbReference>
<evidence type="ECO:0000256" key="4">
    <source>
        <dbReference type="ARBA" id="ARBA00022519"/>
    </source>
</evidence>
<feature type="transmembrane region" description="Helical" evidence="8">
    <location>
        <begin position="60"/>
        <end position="84"/>
    </location>
</feature>
<name>A0A930VR53_9ACTN</name>
<feature type="transmembrane region" description="Helical" evidence="8">
    <location>
        <begin position="173"/>
        <end position="195"/>
    </location>
</feature>
<evidence type="ECO:0000256" key="5">
    <source>
        <dbReference type="ARBA" id="ARBA00022692"/>
    </source>
</evidence>
<evidence type="ECO:0000313" key="12">
    <source>
        <dbReference type="Proteomes" id="UP000660668"/>
    </source>
</evidence>
<evidence type="ECO:0000256" key="8">
    <source>
        <dbReference type="RuleBase" id="RU363032"/>
    </source>
</evidence>
<sequence>MNAGLFSRTIAVVVALLLAAPTIVIAATSFTSGVIITFPPKGFSMRWYEEIFGDRAWRDAFVTSFTTGILAAVIAMVIGTLLAFMAARGRLVPRSLVATLAMTPMIVPLVVAGIGFYMAYVHTSLYNHITSLALAHAMLGVPFCFLNVLAALTAVDPRVEEAASICGAGKLTVIATVTVPLVLPSAVAGGLFAFVTSWDEVVVATLLATPTLRTLPILFLSQLREGLEPSTSAAATVITLLTIVLLVIAGLLSRRQRGRST</sequence>
<protein>
    <submittedName>
        <fullName evidence="11">ABC transporter permease</fullName>
    </submittedName>
</protein>
<evidence type="ECO:0000256" key="7">
    <source>
        <dbReference type="ARBA" id="ARBA00023136"/>
    </source>
</evidence>
<feature type="transmembrane region" description="Helical" evidence="8">
    <location>
        <begin position="132"/>
        <end position="152"/>
    </location>
</feature>
<comment type="similarity">
    <text evidence="8">Belongs to the binding-protein-dependent transport system permease family.</text>
</comment>
<feature type="signal peptide" evidence="9">
    <location>
        <begin position="1"/>
        <end position="26"/>
    </location>
</feature>
<organism evidence="11 12">
    <name type="scientific">Nocardioides agariphilus</name>
    <dbReference type="NCBI Taxonomy" id="433664"/>
    <lineage>
        <taxon>Bacteria</taxon>
        <taxon>Bacillati</taxon>
        <taxon>Actinomycetota</taxon>
        <taxon>Actinomycetes</taxon>
        <taxon>Propionibacteriales</taxon>
        <taxon>Nocardioidaceae</taxon>
        <taxon>Nocardioides</taxon>
    </lineage>
</organism>
<accession>A0A930VR53</accession>
<dbReference type="Gene3D" id="1.10.3720.10">
    <property type="entry name" value="MetI-like"/>
    <property type="match status" value="1"/>
</dbReference>
<evidence type="ECO:0000256" key="6">
    <source>
        <dbReference type="ARBA" id="ARBA00022989"/>
    </source>
</evidence>
<comment type="subcellular location">
    <subcellularLocation>
        <location evidence="1">Cell inner membrane</location>
        <topology evidence="1">Multi-pass membrane protein</topology>
    </subcellularLocation>
    <subcellularLocation>
        <location evidence="8">Cell membrane</location>
        <topology evidence="8">Multi-pass membrane protein</topology>
    </subcellularLocation>
</comment>
<keyword evidence="6 8" id="KW-1133">Transmembrane helix</keyword>
<dbReference type="InterPro" id="IPR000515">
    <property type="entry name" value="MetI-like"/>
</dbReference>
<keyword evidence="3" id="KW-1003">Cell membrane</keyword>
<dbReference type="Proteomes" id="UP000660668">
    <property type="component" value="Unassembled WGS sequence"/>
</dbReference>